<protein>
    <submittedName>
        <fullName evidence="1">Hotdog domain-containing protein</fullName>
    </submittedName>
</protein>
<name>A0AA90NFN9_9ACTN</name>
<keyword evidence="2" id="KW-1185">Reference proteome</keyword>
<sequence length="136" mass="15200">MAEYRHRFTPRYYEIDRQGVMFNMWYLGYVDTAVGGLFEQLGLRFQDWADHGFDTQVVHAELDYAAGLTDDAESELILSVGRIGTKSFTLEFLFRTDLDAAQPTDAVSGRLVYAVIGSGPGGAIVIPDRLREALES</sequence>
<reference evidence="1" key="1">
    <citation type="submission" date="2023-08" db="EMBL/GenBank/DDBJ databases">
        <title>The draft genome of Tsukamurella strandjordii strain 050030.</title>
        <authorList>
            <person name="Zhao F."/>
            <person name="Feng Y."/>
            <person name="Zong Z."/>
        </authorList>
    </citation>
    <scope>NUCLEOTIDE SEQUENCE</scope>
    <source>
        <strain evidence="1">050030</strain>
    </source>
</reference>
<dbReference type="RefSeq" id="WP_305110714.1">
    <property type="nucleotide sequence ID" value="NZ_JAUTIX010000002.1"/>
</dbReference>
<proteinExistence type="predicted"/>
<dbReference type="InterPro" id="IPR029069">
    <property type="entry name" value="HotDog_dom_sf"/>
</dbReference>
<gene>
    <name evidence="1" type="ORF">Q7X28_06335</name>
</gene>
<organism evidence="1 2">
    <name type="scientific">Tsukamurella strandjordii</name>
    <dbReference type="NCBI Taxonomy" id="147577"/>
    <lineage>
        <taxon>Bacteria</taxon>
        <taxon>Bacillati</taxon>
        <taxon>Actinomycetota</taxon>
        <taxon>Actinomycetes</taxon>
        <taxon>Mycobacteriales</taxon>
        <taxon>Tsukamurellaceae</taxon>
        <taxon>Tsukamurella</taxon>
    </lineage>
</organism>
<evidence type="ECO:0000313" key="1">
    <source>
        <dbReference type="EMBL" id="MDP0397541.1"/>
    </source>
</evidence>
<dbReference type="CDD" id="cd00586">
    <property type="entry name" value="4HBT"/>
    <property type="match status" value="1"/>
</dbReference>
<dbReference type="Gene3D" id="3.10.129.10">
    <property type="entry name" value="Hotdog Thioesterase"/>
    <property type="match status" value="1"/>
</dbReference>
<dbReference type="SUPFAM" id="SSF54637">
    <property type="entry name" value="Thioesterase/thiol ester dehydrase-isomerase"/>
    <property type="match status" value="1"/>
</dbReference>
<dbReference type="AlphaFoldDB" id="A0AA90NFN9"/>
<dbReference type="EMBL" id="JAUTIX010000002">
    <property type="protein sequence ID" value="MDP0397541.1"/>
    <property type="molecule type" value="Genomic_DNA"/>
</dbReference>
<comment type="caution">
    <text evidence="1">The sequence shown here is derived from an EMBL/GenBank/DDBJ whole genome shotgun (WGS) entry which is preliminary data.</text>
</comment>
<accession>A0AA90NFN9</accession>
<dbReference type="Proteomes" id="UP001178281">
    <property type="component" value="Unassembled WGS sequence"/>
</dbReference>
<evidence type="ECO:0000313" key="2">
    <source>
        <dbReference type="Proteomes" id="UP001178281"/>
    </source>
</evidence>